<name>A0A4S8QST8_9HELO</name>
<evidence type="ECO:0000259" key="2">
    <source>
        <dbReference type="Pfam" id="PF03446"/>
    </source>
</evidence>
<comment type="caution">
    <text evidence="3">The sequence shown here is derived from an EMBL/GenBank/DDBJ whole genome shotgun (WGS) entry which is preliminary data.</text>
</comment>
<dbReference type="InterPro" id="IPR008927">
    <property type="entry name" value="6-PGluconate_DH-like_C_sf"/>
</dbReference>
<dbReference type="OrthoDB" id="435038at2759"/>
<dbReference type="GO" id="GO:0050661">
    <property type="term" value="F:NADP binding"/>
    <property type="evidence" value="ECO:0007669"/>
    <property type="project" value="InterPro"/>
</dbReference>
<dbReference type="SUPFAM" id="SSF48179">
    <property type="entry name" value="6-phosphogluconate dehydrogenase C-terminal domain-like"/>
    <property type="match status" value="1"/>
</dbReference>
<keyword evidence="4" id="KW-1185">Reference proteome</keyword>
<dbReference type="EMBL" id="PQXL01001031">
    <property type="protein sequence ID" value="THV43714.1"/>
    <property type="molecule type" value="Genomic_DNA"/>
</dbReference>
<evidence type="ECO:0000313" key="4">
    <source>
        <dbReference type="Proteomes" id="UP000308671"/>
    </source>
</evidence>
<dbReference type="InterPro" id="IPR006115">
    <property type="entry name" value="6PGDH_NADP-bd"/>
</dbReference>
<dbReference type="SUPFAM" id="SSF51735">
    <property type="entry name" value="NAD(P)-binding Rossmann-fold domains"/>
    <property type="match status" value="1"/>
</dbReference>
<dbReference type="PANTHER" id="PTHR43580">
    <property type="entry name" value="OXIDOREDUCTASE GLYR1-RELATED"/>
    <property type="match status" value="1"/>
</dbReference>
<accession>A0A4S8QST8</accession>
<gene>
    <name evidence="3" type="ORF">BGAL_1036g00010</name>
</gene>
<dbReference type="InterPro" id="IPR013328">
    <property type="entry name" value="6PGD_dom2"/>
</dbReference>
<dbReference type="Gene3D" id="1.10.1040.10">
    <property type="entry name" value="N-(1-d-carboxylethyl)-l-norvaline Dehydrogenase, domain 2"/>
    <property type="match status" value="1"/>
</dbReference>
<dbReference type="Gene3D" id="3.40.50.720">
    <property type="entry name" value="NAD(P)-binding Rossmann-like Domain"/>
    <property type="match status" value="1"/>
</dbReference>
<dbReference type="PANTHER" id="PTHR43580:SF8">
    <property type="entry name" value="6-PHOSPHOGLUCONATE DEHYDROGENASE NADP-BINDING DOMAIN-CONTAINING PROTEIN-RELATED"/>
    <property type="match status" value="1"/>
</dbReference>
<dbReference type="Proteomes" id="UP000308671">
    <property type="component" value="Unassembled WGS sequence"/>
</dbReference>
<dbReference type="InterPro" id="IPR036291">
    <property type="entry name" value="NAD(P)-bd_dom_sf"/>
</dbReference>
<feature type="domain" description="6-phosphogluconate dehydrogenase NADP-binding" evidence="2">
    <location>
        <begin position="14"/>
        <end position="157"/>
    </location>
</feature>
<reference evidence="3 4" key="1">
    <citation type="submission" date="2017-12" db="EMBL/GenBank/DDBJ databases">
        <title>Comparative genomics of Botrytis spp.</title>
        <authorList>
            <person name="Valero-Jimenez C.A."/>
            <person name="Tapia P."/>
            <person name="Veloso J."/>
            <person name="Silva-Moreno E."/>
            <person name="Staats M."/>
            <person name="Valdes J.H."/>
            <person name="Van Kan J.A.L."/>
        </authorList>
    </citation>
    <scope>NUCLEOTIDE SEQUENCE [LARGE SCALE GENOMIC DNA]</scope>
    <source>
        <strain evidence="3 4">MUCL435</strain>
    </source>
</reference>
<dbReference type="InterPro" id="IPR051265">
    <property type="entry name" value="HIBADH-related_NP60_sf"/>
</dbReference>
<sequence length="281" mass="30292">MIADHLTYKNKPSQAMTKNLVKNGNLTRPIILWNRTESKARSHSINIGHSSVASSIQDAVTKSDIIWSCLSGQKAVLECFDVVLKSNIDLKGKLFLECSTITPEATNELAERLIDAGAEFVAMPVFGEPSMANAAILTCLPAGTVSSVNRILPYLNGVIGKSIINLSDTPPATASHLKLIGNVLIVQMIESVSEAHVLAEKSHLKAEYLHQVIESPIVNIKMAQGVAEHVLDLAEKTGTKLKSYEVGKDHLEVVERETGEKGDIAGIFGAVRLESGLGFEN</sequence>
<evidence type="ECO:0000256" key="1">
    <source>
        <dbReference type="ARBA" id="ARBA00007598"/>
    </source>
</evidence>
<comment type="similarity">
    <text evidence="1">Belongs to the HIBADH-related family. NP60 subfamily.</text>
</comment>
<dbReference type="Pfam" id="PF03446">
    <property type="entry name" value="NAD_binding_2"/>
    <property type="match status" value="1"/>
</dbReference>
<proteinExistence type="inferred from homology"/>
<protein>
    <recommendedName>
        <fullName evidence="2">6-phosphogluconate dehydrogenase NADP-binding domain-containing protein</fullName>
    </recommendedName>
</protein>
<organism evidence="3 4">
    <name type="scientific">Botrytis galanthina</name>
    <dbReference type="NCBI Taxonomy" id="278940"/>
    <lineage>
        <taxon>Eukaryota</taxon>
        <taxon>Fungi</taxon>
        <taxon>Dikarya</taxon>
        <taxon>Ascomycota</taxon>
        <taxon>Pezizomycotina</taxon>
        <taxon>Leotiomycetes</taxon>
        <taxon>Helotiales</taxon>
        <taxon>Sclerotiniaceae</taxon>
        <taxon>Botrytis</taxon>
    </lineage>
</organism>
<dbReference type="AlphaFoldDB" id="A0A4S8QST8"/>
<evidence type="ECO:0000313" key="3">
    <source>
        <dbReference type="EMBL" id="THV43714.1"/>
    </source>
</evidence>